<dbReference type="InterPro" id="IPR036412">
    <property type="entry name" value="HAD-like_sf"/>
</dbReference>
<accession>A0A4R1N5A7</accession>
<dbReference type="InterPro" id="IPR023214">
    <property type="entry name" value="HAD_sf"/>
</dbReference>
<dbReference type="Pfam" id="PF02358">
    <property type="entry name" value="Trehalose_PPase"/>
    <property type="match status" value="1"/>
</dbReference>
<dbReference type="OrthoDB" id="9814913at2"/>
<dbReference type="Gene3D" id="3.30.70.1020">
    <property type="entry name" value="Trehalose-6-phosphate phosphatase related protein, domain 2"/>
    <property type="match status" value="1"/>
</dbReference>
<name>A0A4R1N5A7_9GAMM</name>
<dbReference type="InterPro" id="IPR044651">
    <property type="entry name" value="OTSB-like"/>
</dbReference>
<keyword evidence="7" id="KW-1185">Reference proteome</keyword>
<dbReference type="PANTHER" id="PTHR43768:SF3">
    <property type="entry name" value="TREHALOSE 6-PHOSPHATE PHOSPHATASE"/>
    <property type="match status" value="1"/>
</dbReference>
<keyword evidence="4 5" id="KW-0378">Hydrolase</keyword>
<dbReference type="EMBL" id="SJOI01000001">
    <property type="protein sequence ID" value="TCL02232.1"/>
    <property type="molecule type" value="Genomic_DNA"/>
</dbReference>
<organism evidence="6 7">
    <name type="scientific">Sodalis ligni</name>
    <dbReference type="NCBI Taxonomy" id="2697027"/>
    <lineage>
        <taxon>Bacteria</taxon>
        <taxon>Pseudomonadati</taxon>
        <taxon>Pseudomonadota</taxon>
        <taxon>Gammaproteobacteria</taxon>
        <taxon>Enterobacterales</taxon>
        <taxon>Bruguierivoracaceae</taxon>
        <taxon>Sodalis</taxon>
    </lineage>
</organism>
<dbReference type="EC" id="3.1.3.12" evidence="5"/>
<dbReference type="Proteomes" id="UP000294555">
    <property type="component" value="Unassembled WGS sequence"/>
</dbReference>
<evidence type="ECO:0000313" key="7">
    <source>
        <dbReference type="Proteomes" id="UP000294555"/>
    </source>
</evidence>
<evidence type="ECO:0000256" key="3">
    <source>
        <dbReference type="ARBA" id="ARBA00022723"/>
    </source>
</evidence>
<evidence type="ECO:0000256" key="2">
    <source>
        <dbReference type="ARBA" id="ARBA00008770"/>
    </source>
</evidence>
<dbReference type="InterPro" id="IPR003337">
    <property type="entry name" value="Trehalose_PPase"/>
</dbReference>
<comment type="catalytic activity">
    <reaction evidence="5">
        <text>alpha,alpha-trehalose 6-phosphate + H2O = alpha,alpha-trehalose + phosphate</text>
        <dbReference type="Rhea" id="RHEA:23420"/>
        <dbReference type="ChEBI" id="CHEBI:15377"/>
        <dbReference type="ChEBI" id="CHEBI:16551"/>
        <dbReference type="ChEBI" id="CHEBI:43474"/>
        <dbReference type="ChEBI" id="CHEBI:58429"/>
        <dbReference type="EC" id="3.1.3.12"/>
    </reaction>
</comment>
<evidence type="ECO:0000256" key="5">
    <source>
        <dbReference type="RuleBase" id="RU361117"/>
    </source>
</evidence>
<comment type="function">
    <text evidence="5">Removes the phosphate from trehalose 6-phosphate to produce free trehalose.</text>
</comment>
<reference evidence="6 7" key="1">
    <citation type="submission" date="2019-02" db="EMBL/GenBank/DDBJ databases">
        <title>Investigation of anaerobic lignin degradation for improved lignocellulosic biofuels.</title>
        <authorList>
            <person name="Deangelis K."/>
        </authorList>
    </citation>
    <scope>NUCLEOTIDE SEQUENCE [LARGE SCALE GENOMIC DNA]</scope>
    <source>
        <strain evidence="6 7">159R</strain>
    </source>
</reference>
<keyword evidence="3 5" id="KW-0479">Metal-binding</keyword>
<dbReference type="Gene3D" id="3.40.50.1000">
    <property type="entry name" value="HAD superfamily/HAD-like"/>
    <property type="match status" value="1"/>
</dbReference>
<evidence type="ECO:0000313" key="6">
    <source>
        <dbReference type="EMBL" id="TCL02232.1"/>
    </source>
</evidence>
<evidence type="ECO:0000256" key="4">
    <source>
        <dbReference type="ARBA" id="ARBA00022801"/>
    </source>
</evidence>
<dbReference type="InterPro" id="IPR006379">
    <property type="entry name" value="HAD-SF_hydro_IIB"/>
</dbReference>
<dbReference type="GO" id="GO:0005992">
    <property type="term" value="P:trehalose biosynthetic process"/>
    <property type="evidence" value="ECO:0007669"/>
    <property type="project" value="UniProtKB-UniPathway"/>
</dbReference>
<dbReference type="GO" id="GO:0004805">
    <property type="term" value="F:trehalose-phosphatase activity"/>
    <property type="evidence" value="ECO:0007669"/>
    <property type="project" value="UniProtKB-EC"/>
</dbReference>
<dbReference type="GO" id="GO:0000287">
    <property type="term" value="F:magnesium ion binding"/>
    <property type="evidence" value="ECO:0007669"/>
    <property type="project" value="UniProtKB-ARBA"/>
</dbReference>
<comment type="caution">
    <text evidence="6">The sequence shown here is derived from an EMBL/GenBank/DDBJ whole genome shotgun (WGS) entry which is preliminary data.</text>
</comment>
<protein>
    <recommendedName>
        <fullName evidence="5">Trehalose 6-phosphate phosphatase</fullName>
        <ecNumber evidence="5">3.1.3.12</ecNumber>
    </recommendedName>
</protein>
<dbReference type="UniPathway" id="UPA00299"/>
<dbReference type="NCBIfam" id="NF007560">
    <property type="entry name" value="PRK10187.1"/>
    <property type="match status" value="1"/>
</dbReference>
<evidence type="ECO:0000256" key="1">
    <source>
        <dbReference type="ARBA" id="ARBA00005199"/>
    </source>
</evidence>
<keyword evidence="5" id="KW-0460">Magnesium</keyword>
<dbReference type="PANTHER" id="PTHR43768">
    <property type="entry name" value="TREHALOSE 6-PHOSPHATE PHOSPHATASE"/>
    <property type="match status" value="1"/>
</dbReference>
<comment type="similarity">
    <text evidence="2 5">Belongs to the trehalose phosphatase family.</text>
</comment>
<dbReference type="NCBIfam" id="TIGR00685">
    <property type="entry name" value="T6PP"/>
    <property type="match status" value="1"/>
</dbReference>
<dbReference type="NCBIfam" id="TIGR01484">
    <property type="entry name" value="HAD-SF-IIB"/>
    <property type="match status" value="1"/>
</dbReference>
<sequence>MTDSEPLPPIPLKSFALFFDLDGTLAGIEKRPEWVSIPNDIKQALMELLSLTGGAVALVSGRALEELDALCAPLKCPAAGVHGAERRDARGHIHRTELSPALMATLGTELNVAIAAYPGCHVEGKGMAYALHYRQAEAYADEILALAETFTQRYPELALQPGKCVVELKPRGVDKGAAIHAFMHEAPFAGRTPLFIGDDLTDEAGFSQVNALGGVSIKVGPGETTARYHLDDVGQVHQWLLSLAKQQESQSIKTIISVGEDL</sequence>
<dbReference type="SUPFAM" id="SSF56784">
    <property type="entry name" value="HAD-like"/>
    <property type="match status" value="1"/>
</dbReference>
<dbReference type="RefSeq" id="WP_132921201.1">
    <property type="nucleotide sequence ID" value="NZ_CP075169.1"/>
</dbReference>
<dbReference type="CDD" id="cd01627">
    <property type="entry name" value="HAD_TPP"/>
    <property type="match status" value="1"/>
</dbReference>
<dbReference type="AlphaFoldDB" id="A0A4R1N5A7"/>
<comment type="cofactor">
    <cofactor evidence="5">
        <name>Mg(2+)</name>
        <dbReference type="ChEBI" id="CHEBI:18420"/>
    </cofactor>
</comment>
<gene>
    <name evidence="6" type="ORF">EZJ58_0234</name>
</gene>
<comment type="pathway">
    <text evidence="1 5">Glycan biosynthesis; trehalose biosynthesis.</text>
</comment>
<proteinExistence type="inferred from homology"/>